<evidence type="ECO:0000259" key="2">
    <source>
        <dbReference type="PROSITE" id="PS50980"/>
    </source>
</evidence>
<dbReference type="InterPro" id="IPR051047">
    <property type="entry name" value="AccD/PCCB"/>
</dbReference>
<comment type="caution">
    <text evidence="4">The sequence shown here is derived from an EMBL/GenBank/DDBJ whole genome shotgun (WGS) entry which is preliminary data.</text>
</comment>
<evidence type="ECO:0000313" key="5">
    <source>
        <dbReference type="Proteomes" id="UP000288096"/>
    </source>
</evidence>
<dbReference type="PANTHER" id="PTHR43842">
    <property type="entry name" value="PROPIONYL-COA CARBOXYLASE BETA CHAIN"/>
    <property type="match status" value="1"/>
</dbReference>
<protein>
    <submittedName>
        <fullName evidence="4">Methylmalonyl-CoA carboxyltransferase</fullName>
    </submittedName>
</protein>
<feature type="region of interest" description="Disordered" evidence="1">
    <location>
        <begin position="1"/>
        <end position="32"/>
    </location>
</feature>
<dbReference type="InterPro" id="IPR034733">
    <property type="entry name" value="AcCoA_carboxyl_beta"/>
</dbReference>
<dbReference type="RefSeq" id="WP_124326732.1">
    <property type="nucleotide sequence ID" value="NZ_BEXT01000001.1"/>
</dbReference>
<dbReference type="PROSITE" id="PS50989">
    <property type="entry name" value="COA_CT_CTER"/>
    <property type="match status" value="1"/>
</dbReference>
<feature type="compositionally biased region" description="Basic and acidic residues" evidence="1">
    <location>
        <begin position="1"/>
        <end position="10"/>
    </location>
</feature>
<feature type="domain" description="CoA carboxyltransferase N-terminal" evidence="2">
    <location>
        <begin position="3"/>
        <end position="261"/>
    </location>
</feature>
<dbReference type="SUPFAM" id="SSF52096">
    <property type="entry name" value="ClpP/crotonase"/>
    <property type="match status" value="2"/>
</dbReference>
<feature type="domain" description="CoA carboxyltransferase C-terminal" evidence="3">
    <location>
        <begin position="269"/>
        <end position="499"/>
    </location>
</feature>
<keyword evidence="4" id="KW-0808">Transferase</keyword>
<accession>A0A401FQD9</accession>
<dbReference type="PROSITE" id="PS50980">
    <property type="entry name" value="COA_CT_NTER"/>
    <property type="match status" value="1"/>
</dbReference>
<gene>
    <name evidence="4" type="ORF">DENIS_0140</name>
</gene>
<dbReference type="Gene3D" id="3.90.226.10">
    <property type="entry name" value="2-enoyl-CoA Hydratase, Chain A, domain 1"/>
    <property type="match status" value="2"/>
</dbReference>
<dbReference type="Pfam" id="PF01039">
    <property type="entry name" value="Carboxyl_trans"/>
    <property type="match status" value="1"/>
</dbReference>
<reference evidence="5" key="2">
    <citation type="submission" date="2019-01" db="EMBL/GenBank/DDBJ databases">
        <title>Genome sequence of Desulfonema ishimotonii strain Tokyo 01.</title>
        <authorList>
            <person name="Fukui M."/>
        </authorList>
    </citation>
    <scope>NUCLEOTIDE SEQUENCE [LARGE SCALE GENOMIC DNA]</scope>
    <source>
        <strain evidence="5">Tokyo 01</strain>
    </source>
</reference>
<proteinExistence type="predicted"/>
<dbReference type="OrthoDB" id="9803706at2"/>
<dbReference type="Proteomes" id="UP000288096">
    <property type="component" value="Unassembled WGS sequence"/>
</dbReference>
<name>A0A401FQD9_9BACT</name>
<organism evidence="4 5">
    <name type="scientific">Desulfonema ishimotonii</name>
    <dbReference type="NCBI Taxonomy" id="45657"/>
    <lineage>
        <taxon>Bacteria</taxon>
        <taxon>Pseudomonadati</taxon>
        <taxon>Thermodesulfobacteriota</taxon>
        <taxon>Desulfobacteria</taxon>
        <taxon>Desulfobacterales</taxon>
        <taxon>Desulfococcaceae</taxon>
        <taxon>Desulfonema</taxon>
    </lineage>
</organism>
<reference evidence="5" key="1">
    <citation type="submission" date="2017-11" db="EMBL/GenBank/DDBJ databases">
        <authorList>
            <person name="Watanabe M."/>
            <person name="Kojima H."/>
        </authorList>
    </citation>
    <scope>NUCLEOTIDE SEQUENCE [LARGE SCALE GENOMIC DNA]</scope>
    <source>
        <strain evidence="5">Tokyo 01</strain>
    </source>
</reference>
<dbReference type="InterPro" id="IPR011762">
    <property type="entry name" value="COA_CT_N"/>
</dbReference>
<evidence type="ECO:0000256" key="1">
    <source>
        <dbReference type="SAM" id="MobiDB-lite"/>
    </source>
</evidence>
<keyword evidence="5" id="KW-1185">Reference proteome</keyword>
<dbReference type="GO" id="GO:0016740">
    <property type="term" value="F:transferase activity"/>
    <property type="evidence" value="ECO:0007669"/>
    <property type="project" value="UniProtKB-KW"/>
</dbReference>
<dbReference type="InterPro" id="IPR029045">
    <property type="entry name" value="ClpP/crotonase-like_dom_sf"/>
</dbReference>
<sequence length="520" mass="57109">MPFEKELGELHRRRSRSLEMGGAANVQKQHDRGKLTARERIDRLLDPGSFFEVGMFNHSDMPGMAEKTPADSKVAGYGKVDGRQVVIMANDFTVLAATSSRIAGRKEAELKMQASRRGHPVIYLGEAGGARMPDIMGAAGLCSYGGGGFDTYLRIMSRVRQTPMITAVMGECYGMPTWMACLSDFVVQVKGSAMGVSGPRVLQLALGESVTDEELGGWQVHAEITGNADRVAEDEAECFRLIRQYLSYMPSHCEELPPRAAVPEGSGDDMDRILEHLPEKHNRAYDMHLLLNCIADRGTLFPIKPDFGKSVITALARMDGNTVGIIASQPMFNAGAMTTDGIDKVMSFLCLCDSFNIPLLFFHDIPGFLVGKDAEHNRVAARVMNYMNALGLVTVPKISVIVRKTYGMAFWNMCGSGCGTDFLVAWPTAEMSFVAPAIAANVVYGGKGMASDRESPEWKGVLQKMVEDASPFDAAGRHYIHDVIDPRETRRYIINSLEICRNSRTGGMSEHRLANWPTKF</sequence>
<dbReference type="EMBL" id="BEXT01000001">
    <property type="protein sequence ID" value="GBC59204.1"/>
    <property type="molecule type" value="Genomic_DNA"/>
</dbReference>
<evidence type="ECO:0000313" key="4">
    <source>
        <dbReference type="EMBL" id="GBC59204.1"/>
    </source>
</evidence>
<dbReference type="InterPro" id="IPR011763">
    <property type="entry name" value="COA_CT_C"/>
</dbReference>
<dbReference type="PANTHER" id="PTHR43842:SF2">
    <property type="entry name" value="PROPIONYL-COA CARBOXYLASE BETA CHAIN, MITOCHONDRIAL"/>
    <property type="match status" value="1"/>
</dbReference>
<evidence type="ECO:0000259" key="3">
    <source>
        <dbReference type="PROSITE" id="PS50989"/>
    </source>
</evidence>
<dbReference type="AlphaFoldDB" id="A0A401FQD9"/>
<dbReference type="GO" id="GO:0004658">
    <property type="term" value="F:propionyl-CoA carboxylase activity"/>
    <property type="evidence" value="ECO:0007669"/>
    <property type="project" value="TreeGrafter"/>
</dbReference>